<accession>A0A376TVZ2</accession>
<organism evidence="1 2">
    <name type="scientific">Escherichia coli</name>
    <dbReference type="NCBI Taxonomy" id="562"/>
    <lineage>
        <taxon>Bacteria</taxon>
        <taxon>Pseudomonadati</taxon>
        <taxon>Pseudomonadota</taxon>
        <taxon>Gammaproteobacteria</taxon>
        <taxon>Enterobacterales</taxon>
        <taxon>Enterobacteriaceae</taxon>
        <taxon>Escherichia</taxon>
    </lineage>
</organism>
<evidence type="ECO:0000313" key="1">
    <source>
        <dbReference type="EMBL" id="STI81454.1"/>
    </source>
</evidence>
<proteinExistence type="predicted"/>
<evidence type="ECO:0000313" key="2">
    <source>
        <dbReference type="Proteomes" id="UP000254079"/>
    </source>
</evidence>
<sequence>MAIKPPAMPLPDIVVGIPGQVQFHAARVPHTETLACGAVEVRFDRIGCQPLIAVRLGDIA</sequence>
<dbReference type="Proteomes" id="UP000254079">
    <property type="component" value="Unassembled WGS sequence"/>
</dbReference>
<dbReference type="AlphaFoldDB" id="A0A376TVZ2"/>
<name>A0A376TVZ2_ECOLX</name>
<reference evidence="1 2" key="1">
    <citation type="submission" date="2018-06" db="EMBL/GenBank/DDBJ databases">
        <authorList>
            <consortium name="Pathogen Informatics"/>
            <person name="Doyle S."/>
        </authorList>
    </citation>
    <scope>NUCLEOTIDE SEQUENCE [LARGE SCALE GENOMIC DNA]</scope>
    <source>
        <strain evidence="1 2">NCTC8622</strain>
    </source>
</reference>
<dbReference type="EMBL" id="UGCP01000002">
    <property type="protein sequence ID" value="STI81454.1"/>
    <property type="molecule type" value="Genomic_DNA"/>
</dbReference>
<protein>
    <submittedName>
        <fullName evidence="1">Uncharacterized protein</fullName>
    </submittedName>
</protein>
<gene>
    <name evidence="1" type="ORF">NCTC8622_00388</name>
</gene>